<evidence type="ECO:0000313" key="2">
    <source>
        <dbReference type="Proteomes" id="UP000558997"/>
    </source>
</evidence>
<dbReference type="Pfam" id="PF14430">
    <property type="entry name" value="Imm1"/>
    <property type="match status" value="1"/>
</dbReference>
<evidence type="ECO:0000313" key="1">
    <source>
        <dbReference type="EMBL" id="MBB5979073.1"/>
    </source>
</evidence>
<dbReference type="EMBL" id="JACHNF010000001">
    <property type="protein sequence ID" value="MBB5979073.1"/>
    <property type="molecule type" value="Genomic_DNA"/>
</dbReference>
<reference evidence="1 2" key="1">
    <citation type="submission" date="2020-08" db="EMBL/GenBank/DDBJ databases">
        <title>Sequencing the genomes of 1000 actinobacteria strains.</title>
        <authorList>
            <person name="Klenk H.-P."/>
        </authorList>
    </citation>
    <scope>NUCLEOTIDE SEQUENCE [LARGE SCALE GENOMIC DNA]</scope>
    <source>
        <strain evidence="1 2">DSM 17294</strain>
    </source>
</reference>
<sequence>MTYSLKAYYKHEHTDGGVLVTSAADVDALVDAMLAEPFENSVATLYIQERPRSDRGYPDHELRVGLYPEGKVGSLRYARNVDGEAGAWYARGQHSHREEVFYYYTGHDEGYPQDSELPGEDIRRAIKEFLQNGGERPASLDWAVWPTDIG</sequence>
<dbReference type="InterPro" id="IPR025680">
    <property type="entry name" value="DddI"/>
</dbReference>
<protein>
    <recommendedName>
        <fullName evidence="3">Immunity protein Imm1</fullName>
    </recommendedName>
</protein>
<gene>
    <name evidence="1" type="ORF">HDA44_002414</name>
</gene>
<name>A0A841DKE0_9ACTN</name>
<dbReference type="RefSeq" id="WP_184833810.1">
    <property type="nucleotide sequence ID" value="NZ_BAAAVN010000001.1"/>
</dbReference>
<proteinExistence type="predicted"/>
<dbReference type="AlphaFoldDB" id="A0A841DKE0"/>
<accession>A0A841DKE0</accession>
<evidence type="ECO:0008006" key="3">
    <source>
        <dbReference type="Google" id="ProtNLM"/>
    </source>
</evidence>
<keyword evidence="2" id="KW-1185">Reference proteome</keyword>
<organism evidence="1 2">
    <name type="scientific">Kribbella solani</name>
    <dbReference type="NCBI Taxonomy" id="236067"/>
    <lineage>
        <taxon>Bacteria</taxon>
        <taxon>Bacillati</taxon>
        <taxon>Actinomycetota</taxon>
        <taxon>Actinomycetes</taxon>
        <taxon>Propionibacteriales</taxon>
        <taxon>Kribbellaceae</taxon>
        <taxon>Kribbella</taxon>
    </lineage>
</organism>
<dbReference type="Proteomes" id="UP000558997">
    <property type="component" value="Unassembled WGS sequence"/>
</dbReference>
<comment type="caution">
    <text evidence="1">The sequence shown here is derived from an EMBL/GenBank/DDBJ whole genome shotgun (WGS) entry which is preliminary data.</text>
</comment>